<accession>A0A0F9H0H3</accession>
<evidence type="ECO:0000313" key="1">
    <source>
        <dbReference type="EMBL" id="KKL68802.1"/>
    </source>
</evidence>
<feature type="non-terminal residue" evidence="1">
    <location>
        <position position="668"/>
    </location>
</feature>
<comment type="caution">
    <text evidence="1">The sequence shown here is derived from an EMBL/GenBank/DDBJ whole genome shotgun (WGS) entry which is preliminary data.</text>
</comment>
<gene>
    <name evidence="1" type="ORF">LCGC14_2121340</name>
</gene>
<protein>
    <submittedName>
        <fullName evidence="1">Uncharacterized protein</fullName>
    </submittedName>
</protein>
<dbReference type="EMBL" id="LAZR01026422">
    <property type="protein sequence ID" value="KKL68802.1"/>
    <property type="molecule type" value="Genomic_DNA"/>
</dbReference>
<sequence length="668" mass="74706">VNTEHVGQPGVKVFGETGVTYSTSEQLLQLVQANRVERELLVVNLNKMKKPQLRALIEDALLPHSKKALDEASVNKMRSWITEARGQRQVVIDDIVATLLDVQTEEDVAKTFIRLAEGDIPLEAVVQARGAPTQLITGESKLATRLKRIHDQAFAPGQSLEFRQARITEYIEEVEKVRGKTTAAERAAIKVAEETGQPEVQSVRRLILDRDIKLARWDFDTRFGIKPFPEAQDNIREGFRILTTEHRGTPEERLAKLATGRAKEINEGIDDFLRPFQKLNKVQLDRFRERILTQVLDAELGSEIFDVGRQLETMFTVAPVGRGTKTKAFAALKTLTTKGATPTPSEIDAMRTVLDPVLGAGTTSQLLNARKLTTKGGELVINSMGLSRAIMASSDWSAILRQAAVLGPRMPIQWAKMAGRAVRAFMPWQSKYAQEIRASIINSGVIRLSDGELYDMYALAKRSDLFLASDANRLGASIGELAAREEEWMTAFTSKLGWHLFRDSAGKTIWNPLKWPAAEKKFFPFPLAQSERAYIYPLDKLRMDYFGNEARMMVERGMRNGRPPTMEDFQQLALWVNNATGRGKLPKVLKDYGFLLNIGFFAPKLIISRITTPVDVFRHIKRGGPMRRVVLETLAADAVAFTGGMYLLNVSLQAAGIDTQVNYTNPIK</sequence>
<dbReference type="AlphaFoldDB" id="A0A0F9H0H3"/>
<organism evidence="1">
    <name type="scientific">marine sediment metagenome</name>
    <dbReference type="NCBI Taxonomy" id="412755"/>
    <lineage>
        <taxon>unclassified sequences</taxon>
        <taxon>metagenomes</taxon>
        <taxon>ecological metagenomes</taxon>
    </lineage>
</organism>
<proteinExistence type="predicted"/>
<name>A0A0F9H0H3_9ZZZZ</name>
<reference evidence="1" key="1">
    <citation type="journal article" date="2015" name="Nature">
        <title>Complex archaea that bridge the gap between prokaryotes and eukaryotes.</title>
        <authorList>
            <person name="Spang A."/>
            <person name="Saw J.H."/>
            <person name="Jorgensen S.L."/>
            <person name="Zaremba-Niedzwiedzka K."/>
            <person name="Martijn J."/>
            <person name="Lind A.E."/>
            <person name="van Eijk R."/>
            <person name="Schleper C."/>
            <person name="Guy L."/>
            <person name="Ettema T.J."/>
        </authorList>
    </citation>
    <scope>NUCLEOTIDE SEQUENCE</scope>
</reference>
<feature type="non-terminal residue" evidence="1">
    <location>
        <position position="1"/>
    </location>
</feature>